<evidence type="ECO:0000313" key="3">
    <source>
        <dbReference type="Proteomes" id="UP000041247"/>
    </source>
</evidence>
<name>A0A0K2ZLA9_9XANT</name>
<reference evidence="2 3" key="1">
    <citation type="submission" date="2015-07" db="EMBL/GenBank/DDBJ databases">
        <authorList>
            <person name="Noorani M."/>
        </authorList>
    </citation>
    <scope>NUCLEOTIDE SEQUENCE [LARGE SCALE GENOMIC DNA]</scope>
    <source>
        <strain evidence="2">LMG728</strain>
    </source>
</reference>
<evidence type="ECO:0008006" key="4">
    <source>
        <dbReference type="Google" id="ProtNLM"/>
    </source>
</evidence>
<organism evidence="2 3">
    <name type="scientific">Xanthomonas graminis pv. poae</name>
    <dbReference type="NCBI Taxonomy" id="227946"/>
    <lineage>
        <taxon>Bacteria</taxon>
        <taxon>Pseudomonadati</taxon>
        <taxon>Pseudomonadota</taxon>
        <taxon>Gammaproteobacteria</taxon>
        <taxon>Lysobacterales</taxon>
        <taxon>Lysobacteraceae</taxon>
        <taxon>Xanthomonas</taxon>
        <taxon>Xanthomonas translucens group</taxon>
        <taxon>Xanthomonas graminis</taxon>
    </lineage>
</organism>
<protein>
    <recommendedName>
        <fullName evidence="4">Transposase</fullName>
    </recommendedName>
</protein>
<dbReference type="Proteomes" id="UP000041247">
    <property type="component" value="Unassembled WGS sequence"/>
</dbReference>
<sequence>MWLSMPASPTKLAFGGTRTPRDEELAQLKRELAQVKKERDFLTEAATLFAKASS</sequence>
<accession>A0A0K2ZLA9</accession>
<proteinExistence type="predicted"/>
<evidence type="ECO:0000256" key="1">
    <source>
        <dbReference type="SAM" id="MobiDB-lite"/>
    </source>
</evidence>
<dbReference type="AlphaFoldDB" id="A0A0K2ZLA9"/>
<dbReference type="EMBL" id="CXOK01000025">
    <property type="protein sequence ID" value="CTP85747.1"/>
    <property type="molecule type" value="Genomic_DNA"/>
</dbReference>
<evidence type="ECO:0000313" key="2">
    <source>
        <dbReference type="EMBL" id="CTP85747.1"/>
    </source>
</evidence>
<feature type="region of interest" description="Disordered" evidence="1">
    <location>
        <begin position="1"/>
        <end position="20"/>
    </location>
</feature>
<gene>
    <name evidence="2" type="ORF">XTPLMG728_0996</name>
</gene>